<feature type="region of interest" description="Disordered" evidence="4">
    <location>
        <begin position="1"/>
        <end position="53"/>
    </location>
</feature>
<gene>
    <name evidence="6 7" type="primary">LOC109705121</name>
</gene>
<dbReference type="GO" id="GO:0005634">
    <property type="term" value="C:nucleus"/>
    <property type="evidence" value="ECO:0007669"/>
    <property type="project" value="UniProtKB-SubCell"/>
</dbReference>
<dbReference type="Pfam" id="PF15699">
    <property type="entry name" value="NPR1_interact"/>
    <property type="match status" value="1"/>
</dbReference>
<keyword evidence="3" id="KW-0539">Nucleus</keyword>
<evidence type="ECO:0000256" key="4">
    <source>
        <dbReference type="SAM" id="MobiDB-lite"/>
    </source>
</evidence>
<dbReference type="GeneID" id="109705121"/>
<name>A0A6P5EIZ7_ANACO</name>
<dbReference type="RefSeq" id="XP_020081468.1">
    <property type="nucleotide sequence ID" value="XM_020225879.1"/>
</dbReference>
<feature type="region of interest" description="Disordered" evidence="4">
    <location>
        <begin position="72"/>
        <end position="153"/>
    </location>
</feature>
<sequence>MNSALIDMEEESYGSSRKRSAAGAAAATGPNYPCAAKGKAVGKREEEEELGEEMDKFSALLGNLRALKDVFRRQHGDAGGSTSSKRLRTEEEEAPPPLPPPPPLPTWRPTFQLEDFKHPSGNEKEEGKLRKDEENHLEQRLQDGASLDLSLAL</sequence>
<feature type="compositionally biased region" description="Basic and acidic residues" evidence="4">
    <location>
        <begin position="114"/>
        <end position="141"/>
    </location>
</feature>
<protein>
    <submittedName>
        <fullName evidence="6 7">NRR repressor homolog 3-like</fullName>
    </submittedName>
</protein>
<evidence type="ECO:0000256" key="2">
    <source>
        <dbReference type="ARBA" id="ARBA00009937"/>
    </source>
</evidence>
<keyword evidence="5" id="KW-1185">Reference proteome</keyword>
<comment type="subcellular location">
    <subcellularLocation>
        <location evidence="1">Nucleus</location>
    </subcellularLocation>
</comment>
<evidence type="ECO:0000313" key="7">
    <source>
        <dbReference type="RefSeq" id="XP_020081469.1"/>
    </source>
</evidence>
<reference evidence="5" key="1">
    <citation type="journal article" date="2015" name="Nat. Genet.">
        <title>The pineapple genome and the evolution of CAM photosynthesis.</title>
        <authorList>
            <person name="Ming R."/>
            <person name="VanBuren R."/>
            <person name="Wai C.M."/>
            <person name="Tang H."/>
            <person name="Schatz M.C."/>
            <person name="Bowers J.E."/>
            <person name="Lyons E."/>
            <person name="Wang M.L."/>
            <person name="Chen J."/>
            <person name="Biggers E."/>
            <person name="Zhang J."/>
            <person name="Huang L."/>
            <person name="Zhang L."/>
            <person name="Miao W."/>
            <person name="Zhang J."/>
            <person name="Ye Z."/>
            <person name="Miao C."/>
            <person name="Lin Z."/>
            <person name="Wang H."/>
            <person name="Zhou H."/>
            <person name="Yim W.C."/>
            <person name="Priest H.D."/>
            <person name="Zheng C."/>
            <person name="Woodhouse M."/>
            <person name="Edger P.P."/>
            <person name="Guyot R."/>
            <person name="Guo H.B."/>
            <person name="Guo H."/>
            <person name="Zheng G."/>
            <person name="Singh R."/>
            <person name="Sharma A."/>
            <person name="Min X."/>
            <person name="Zheng Y."/>
            <person name="Lee H."/>
            <person name="Gurtowski J."/>
            <person name="Sedlazeck F.J."/>
            <person name="Harkess A."/>
            <person name="McKain M.R."/>
            <person name="Liao Z."/>
            <person name="Fang J."/>
            <person name="Liu J."/>
            <person name="Zhang X."/>
            <person name="Zhang Q."/>
            <person name="Hu W."/>
            <person name="Qin Y."/>
            <person name="Wang K."/>
            <person name="Chen L.Y."/>
            <person name="Shirley N."/>
            <person name="Lin Y.R."/>
            <person name="Liu L.Y."/>
            <person name="Hernandez A.G."/>
            <person name="Wright C.L."/>
            <person name="Bulone V."/>
            <person name="Tuskan G.A."/>
            <person name="Heath K."/>
            <person name="Zee F."/>
            <person name="Moore P.H."/>
            <person name="Sunkar R."/>
            <person name="Leebens-Mack J.H."/>
            <person name="Mockler T."/>
            <person name="Bennetzen J.L."/>
            <person name="Freeling M."/>
            <person name="Sankoff D."/>
            <person name="Paterson A.H."/>
            <person name="Zhu X."/>
            <person name="Yang X."/>
            <person name="Smith J.A."/>
            <person name="Cushman J.C."/>
            <person name="Paull R.E."/>
            <person name="Yu Q."/>
        </authorList>
    </citation>
    <scope>NUCLEOTIDE SEQUENCE [LARGE SCALE GENOMIC DNA]</scope>
    <source>
        <strain evidence="5">cv. F153</strain>
    </source>
</reference>
<dbReference type="GO" id="GO:0010112">
    <property type="term" value="P:regulation of systemic acquired resistance"/>
    <property type="evidence" value="ECO:0007669"/>
    <property type="project" value="InterPro"/>
</dbReference>
<evidence type="ECO:0000256" key="3">
    <source>
        <dbReference type="ARBA" id="ARBA00023242"/>
    </source>
</evidence>
<accession>A0A6P5EIZ7</accession>
<comment type="similarity">
    <text evidence="2">Belongs to the NPR1-interactor family.</text>
</comment>
<proteinExistence type="inferred from homology"/>
<dbReference type="InterPro" id="IPR031425">
    <property type="entry name" value="NPR1/NH1-interacting"/>
</dbReference>
<reference evidence="6 7" key="2">
    <citation type="submission" date="2025-04" db="UniProtKB">
        <authorList>
            <consortium name="RefSeq"/>
        </authorList>
    </citation>
    <scope>IDENTIFICATION</scope>
    <source>
        <tissue evidence="6 7">Leaf</tissue>
    </source>
</reference>
<dbReference type="AlphaFoldDB" id="A0A6P5EIZ7"/>
<feature type="compositionally biased region" description="Pro residues" evidence="4">
    <location>
        <begin position="95"/>
        <end position="106"/>
    </location>
</feature>
<dbReference type="Proteomes" id="UP000515123">
    <property type="component" value="Unplaced"/>
</dbReference>
<organism evidence="6">
    <name type="scientific">Ananas comosus</name>
    <name type="common">Pineapple</name>
    <name type="synonym">Ananas ananas</name>
    <dbReference type="NCBI Taxonomy" id="4615"/>
    <lineage>
        <taxon>Eukaryota</taxon>
        <taxon>Viridiplantae</taxon>
        <taxon>Streptophyta</taxon>
        <taxon>Embryophyta</taxon>
        <taxon>Tracheophyta</taxon>
        <taxon>Spermatophyta</taxon>
        <taxon>Magnoliopsida</taxon>
        <taxon>Liliopsida</taxon>
        <taxon>Poales</taxon>
        <taxon>Bromeliaceae</taxon>
        <taxon>Bromelioideae</taxon>
        <taxon>Ananas</taxon>
    </lineage>
</organism>
<evidence type="ECO:0000256" key="1">
    <source>
        <dbReference type="ARBA" id="ARBA00004123"/>
    </source>
</evidence>
<dbReference type="PANTHER" id="PTHR33669">
    <property type="entry name" value="PROTEIN NEGATIVE REGULATOR OF RESISTANCE"/>
    <property type="match status" value="1"/>
</dbReference>
<evidence type="ECO:0000313" key="5">
    <source>
        <dbReference type="Proteomes" id="UP000515123"/>
    </source>
</evidence>
<evidence type="ECO:0000313" key="6">
    <source>
        <dbReference type="RefSeq" id="XP_020081468.1"/>
    </source>
</evidence>
<dbReference type="RefSeq" id="XP_020081469.1">
    <property type="nucleotide sequence ID" value="XM_020225880.1"/>
</dbReference>
<dbReference type="PANTHER" id="PTHR33669:SF14">
    <property type="entry name" value="NRR REPRESSOR HOMOLOG 3"/>
    <property type="match status" value="1"/>
</dbReference>